<dbReference type="Proteomes" id="UP001202479">
    <property type="component" value="Unassembled WGS sequence"/>
</dbReference>
<dbReference type="Pfam" id="PF12768">
    <property type="entry name" value="Rax2"/>
    <property type="match status" value="1"/>
</dbReference>
<evidence type="ECO:0000259" key="3">
    <source>
        <dbReference type="Pfam" id="PF20842"/>
    </source>
</evidence>
<gene>
    <name evidence="5" type="ORF">KGF56_004236</name>
</gene>
<evidence type="ECO:0000259" key="2">
    <source>
        <dbReference type="Pfam" id="PF12768"/>
    </source>
</evidence>
<dbReference type="InterPro" id="IPR024982">
    <property type="entry name" value="Rax2-like_C"/>
</dbReference>
<evidence type="ECO:0008006" key="7">
    <source>
        <dbReference type="Google" id="ProtNLM"/>
    </source>
</evidence>
<dbReference type="GO" id="GO:0005935">
    <property type="term" value="C:cellular bud neck"/>
    <property type="evidence" value="ECO:0007669"/>
    <property type="project" value="TreeGrafter"/>
</dbReference>
<keyword evidence="6" id="KW-1185">Reference proteome</keyword>
<feature type="transmembrane region" description="Helical" evidence="1">
    <location>
        <begin position="1303"/>
        <end position="1329"/>
    </location>
</feature>
<dbReference type="GO" id="GO:0000282">
    <property type="term" value="P:cellular bud site selection"/>
    <property type="evidence" value="ECO:0007669"/>
    <property type="project" value="TreeGrafter"/>
</dbReference>
<feature type="domain" description="Rax2-like second" evidence="3">
    <location>
        <begin position="243"/>
        <end position="435"/>
    </location>
</feature>
<evidence type="ECO:0000313" key="5">
    <source>
        <dbReference type="EMBL" id="KAI3402983.2"/>
    </source>
</evidence>
<dbReference type="PANTHER" id="PTHR31778:SF2">
    <property type="entry name" value="BUD SITE SELECTION PROTEIN RAX2"/>
    <property type="match status" value="1"/>
</dbReference>
<dbReference type="InterPro" id="IPR048265">
    <property type="entry name" value="Rax2-like_third"/>
</dbReference>
<dbReference type="GeneID" id="73381851"/>
<dbReference type="InterPro" id="IPR011043">
    <property type="entry name" value="Gal_Oxase/kelch_b-propeller"/>
</dbReference>
<keyword evidence="1" id="KW-0472">Membrane</keyword>
<dbReference type="RefSeq" id="XP_049178730.1">
    <property type="nucleotide sequence ID" value="XM_049325654.1"/>
</dbReference>
<dbReference type="SUPFAM" id="SSF50965">
    <property type="entry name" value="Galactose oxidase, central domain"/>
    <property type="match status" value="1"/>
</dbReference>
<dbReference type="Pfam" id="PF20842">
    <property type="entry name" value="Rax2_2"/>
    <property type="match status" value="1"/>
</dbReference>
<dbReference type="PANTHER" id="PTHR31778">
    <property type="entry name" value="BUD SITE SELECTION PROTEIN RAX2"/>
    <property type="match status" value="1"/>
</dbReference>
<keyword evidence="1" id="KW-1133">Transmembrane helix</keyword>
<comment type="caution">
    <text evidence="5">The sequence shown here is derived from an EMBL/GenBank/DDBJ whole genome shotgun (WGS) entry which is preliminary data.</text>
</comment>
<feature type="domain" description="Rax2-like C-terminal" evidence="2">
    <location>
        <begin position="1025"/>
        <end position="1289"/>
    </location>
</feature>
<name>A0AAI9SUL1_9ASCO</name>
<organism evidence="5 6">
    <name type="scientific">Candida oxycetoniae</name>
    <dbReference type="NCBI Taxonomy" id="497107"/>
    <lineage>
        <taxon>Eukaryota</taxon>
        <taxon>Fungi</taxon>
        <taxon>Dikarya</taxon>
        <taxon>Ascomycota</taxon>
        <taxon>Saccharomycotina</taxon>
        <taxon>Pichiomycetes</taxon>
        <taxon>Debaryomycetaceae</taxon>
        <taxon>Candida/Lodderomyces clade</taxon>
        <taxon>Candida</taxon>
    </lineage>
</organism>
<evidence type="ECO:0000259" key="4">
    <source>
        <dbReference type="Pfam" id="PF20843"/>
    </source>
</evidence>
<dbReference type="GO" id="GO:0005621">
    <property type="term" value="C:cellular bud scar"/>
    <property type="evidence" value="ECO:0007669"/>
    <property type="project" value="TreeGrafter"/>
</dbReference>
<reference evidence="5" key="1">
    <citation type="journal article" date="2022" name="DNA Res.">
        <title>Genome analysis of five recently described species of the CUG-Ser clade uncovers Candida theae as a new hybrid lineage with pathogenic potential in the Candida parapsilosis species complex.</title>
        <authorList>
            <person name="Mixao V."/>
            <person name="Del Olmo V."/>
            <person name="Hegedusova E."/>
            <person name="Saus E."/>
            <person name="Pryszcz L."/>
            <person name="Cillingova A."/>
            <person name="Nosek J."/>
            <person name="Gabaldon T."/>
        </authorList>
    </citation>
    <scope>NUCLEOTIDE SEQUENCE</scope>
    <source>
        <strain evidence="5">CBS 10844</strain>
    </source>
</reference>
<keyword evidence="1" id="KW-0812">Transmembrane</keyword>
<evidence type="ECO:0000313" key="6">
    <source>
        <dbReference type="Proteomes" id="UP001202479"/>
    </source>
</evidence>
<dbReference type="EMBL" id="JAHUZD010000139">
    <property type="protein sequence ID" value="KAI3402983.2"/>
    <property type="molecule type" value="Genomic_DNA"/>
</dbReference>
<dbReference type="Pfam" id="PF20843">
    <property type="entry name" value="Rax2_3"/>
    <property type="match status" value="1"/>
</dbReference>
<accession>A0AAI9SUL1</accession>
<sequence>MLPVAQPQLDYNSFGNRIGFFGAFSGASFYNHVGASNLVALPSLPAIESSSSSSSSPHSTTLYLQDNINNYTLKLGDLDGQINQLFKLSSDTIVINGDFTNFNYKSVKSPIIYNITLNSTTEIIPSNDFNGHVNTLFVDNELIYLGGNFTFNNTIGIAIYNQTSKRLLSTPFQGFGENASINSISKVVSSKDKDKDKDKDDANSGSIIFGGRFNTLGLSDLLVHNISTNNTRNDNFTNTSIVNAEQLISLKHGTFTTVNGQNSNNDNQDDASLIICPFNNHQWTAIPNSGAEWKVELADEMKGIIPTKARIYIPDSANGVKSFRIYSFPNNGIMNLTFIDPSTNEVSFCDASCPLTAFNDLNDYIERNKDNATNLNEDDTFVDDDDGTFFKYYDPSTKTKNIGYGSNFQEFAFINQVGFDSLGLTITEWYGEQGVISGFELYQNAITVYGNNTLNDPNCNTDDDDNNGDSNHNNYAEIVSGSFQSARSAVAAAAAAINNDYLVTFDTNAKMILYPNVSYSGDYSIIMTTPGCSLDNTCAQRATVNVSVIGIDGTILSTNLIYQDNENMKFDYLYQGHLESSDDSTNVNRIEISYHSSAKPEAQNPIMVVDKIVANIVSLDSYYFRNSTNTTRSSLGSDLVHLELNGLFEYSLANFSNFDENLVHYQQDNRTLISLNNTFVGNSSINVLSSRLANNSEINEIVVYDQSMLFLLGNLFSDSTNLTLTNDNLISLNISSYNSVSNETSINLPTSLKKKRRMRRRKRDSQIVNGVTFNNTISKIAVLADGIIYLGQFSAVSSDSSFQDLSNQNRSTSQANNIALFSNNQWFSFGNDFEDVQFDQFANTTINGDEYLIFSSSKQESVFKAWDKTNSKWFDRELNLTHAIYLNNNNNNDQQILGGSGFSIMDIYNNDQGYIQDAHFNKFGINVNYTIEENGGNNNFISKSFYVNDSLTVISGKFQSDDVQNIGFIDNKTPSNEIKPLLGDIEWNDETNSIIETLYVDDANEYLFIGINGSVLVNGENITGLVIYDLQNNTFASFQPAALSNNNNDPIHINSMVLYDDDAKLLVGGQFDTAGSLSCPSLCIYDIANTRWINPQSEAEQSSTISGIVTDMKFYHSSQVLIAGVNLTLNNNDVVFMTYNFDNGAFNTKASLNKLNKGVDRFVLNDQSNSELNGRMIAMGTGYLSGFDGSNWNNIDQELSFNNQTRLNDLKLLTLTKSSSYNQTLFSNNKILLVAGTFFLANYGLVNMALFNGTSWIPYVYTTSQVDNAFIGDIQSILIDDPYRFQSSNDLKNLQHYLSTGKVVGISLACALGSTALLGLLYIIPYFALLRNRNGYMQRIQESDMVQAINPEDLLHEMDLQREK</sequence>
<dbReference type="InterPro" id="IPR048266">
    <property type="entry name" value="Rax2-like_second"/>
</dbReference>
<evidence type="ECO:0000256" key="1">
    <source>
        <dbReference type="SAM" id="Phobius"/>
    </source>
</evidence>
<feature type="domain" description="Rax2-like third" evidence="4">
    <location>
        <begin position="448"/>
        <end position="616"/>
    </location>
</feature>
<protein>
    <recommendedName>
        <fullName evidence="7">Bud site selection protein RAX2</fullName>
    </recommendedName>
</protein>
<proteinExistence type="predicted"/>
<dbReference type="GO" id="GO:1902929">
    <property type="term" value="C:plasma membrane of growing cell tip"/>
    <property type="evidence" value="ECO:0007669"/>
    <property type="project" value="TreeGrafter"/>
</dbReference>